<dbReference type="InterPro" id="IPR051158">
    <property type="entry name" value="Metallophosphoesterase_sf"/>
</dbReference>
<dbReference type="PANTHER" id="PTHR31302:SF31">
    <property type="entry name" value="PHOSPHODIESTERASE YAEI"/>
    <property type="match status" value="1"/>
</dbReference>
<dbReference type="Pfam" id="PF00149">
    <property type="entry name" value="Metallophos"/>
    <property type="match status" value="1"/>
</dbReference>
<dbReference type="GO" id="GO:0009245">
    <property type="term" value="P:lipid A biosynthetic process"/>
    <property type="evidence" value="ECO:0007669"/>
    <property type="project" value="TreeGrafter"/>
</dbReference>
<keyword evidence="1" id="KW-0479">Metal-binding</keyword>
<evidence type="ECO:0000259" key="3">
    <source>
        <dbReference type="Pfam" id="PF00149"/>
    </source>
</evidence>
<dbReference type="RefSeq" id="WP_073339800.1">
    <property type="nucleotide sequence ID" value="NZ_FQXM01000024.1"/>
</dbReference>
<sequence length="295" mass="34011">MKSMIRLISFIAIILIFYWFSNNGLKISTFTLKSNKIPSEFNDMKILQLTDLHSKSFGTNNKRLISKINKINPDIIVVTGDMLNASNDDGTVFLELCQNLTQKYTIYYTYGNHEEILEMRLNRLNDNWLNEYIKKLENLGVIILNNSKIELIKKEQHINLYGLVLPMSYYNKEYRNNPNVAVQLTPEDLQNSYFQLKKDKFNIVLAHTPFYFEEYSTWGADLVLAGHVHGGIVNIPFVGGLLSPDVEFFPKYYGGKYEIDDSTMIVGRGLGNSSINLRIFNRPELVVIKLKNDSK</sequence>
<protein>
    <recommendedName>
        <fullName evidence="3">Calcineurin-like phosphoesterase domain-containing protein</fullName>
    </recommendedName>
</protein>
<evidence type="ECO:0000256" key="1">
    <source>
        <dbReference type="ARBA" id="ARBA00022723"/>
    </source>
</evidence>
<feature type="domain" description="Calcineurin-like phosphoesterase" evidence="3">
    <location>
        <begin position="44"/>
        <end position="230"/>
    </location>
</feature>
<dbReference type="GO" id="GO:0016020">
    <property type="term" value="C:membrane"/>
    <property type="evidence" value="ECO:0007669"/>
    <property type="project" value="GOC"/>
</dbReference>
<dbReference type="AlphaFoldDB" id="A0A1M5X637"/>
<dbReference type="PANTHER" id="PTHR31302">
    <property type="entry name" value="TRANSMEMBRANE PROTEIN WITH METALLOPHOSPHOESTERASE DOMAIN-RELATED"/>
    <property type="match status" value="1"/>
</dbReference>
<gene>
    <name evidence="4" type="ORF">SAMN02745207_03378</name>
</gene>
<dbReference type="Gene3D" id="3.60.21.10">
    <property type="match status" value="1"/>
</dbReference>
<evidence type="ECO:0000313" key="5">
    <source>
        <dbReference type="Proteomes" id="UP000184447"/>
    </source>
</evidence>
<name>A0A1M5X637_9CLOT</name>
<dbReference type="SUPFAM" id="SSF56300">
    <property type="entry name" value="Metallo-dependent phosphatases"/>
    <property type="match status" value="1"/>
</dbReference>
<dbReference type="OrthoDB" id="9780884at2"/>
<proteinExistence type="predicted"/>
<evidence type="ECO:0000256" key="2">
    <source>
        <dbReference type="ARBA" id="ARBA00022801"/>
    </source>
</evidence>
<evidence type="ECO:0000313" key="4">
    <source>
        <dbReference type="EMBL" id="SHH95271.1"/>
    </source>
</evidence>
<dbReference type="InterPro" id="IPR004843">
    <property type="entry name" value="Calcineurin-like_PHP"/>
</dbReference>
<dbReference type="GO" id="GO:0008758">
    <property type="term" value="F:UDP-2,3-diacylglucosamine hydrolase activity"/>
    <property type="evidence" value="ECO:0007669"/>
    <property type="project" value="TreeGrafter"/>
</dbReference>
<dbReference type="Proteomes" id="UP000184447">
    <property type="component" value="Unassembled WGS sequence"/>
</dbReference>
<organism evidence="4 5">
    <name type="scientific">Clostridium grantii DSM 8605</name>
    <dbReference type="NCBI Taxonomy" id="1121316"/>
    <lineage>
        <taxon>Bacteria</taxon>
        <taxon>Bacillati</taxon>
        <taxon>Bacillota</taxon>
        <taxon>Clostridia</taxon>
        <taxon>Eubacteriales</taxon>
        <taxon>Clostridiaceae</taxon>
        <taxon>Clostridium</taxon>
    </lineage>
</organism>
<keyword evidence="5" id="KW-1185">Reference proteome</keyword>
<dbReference type="STRING" id="1121316.SAMN02745207_03378"/>
<dbReference type="InterPro" id="IPR029052">
    <property type="entry name" value="Metallo-depent_PP-like"/>
</dbReference>
<reference evidence="4 5" key="1">
    <citation type="submission" date="2016-11" db="EMBL/GenBank/DDBJ databases">
        <authorList>
            <person name="Jaros S."/>
            <person name="Januszkiewicz K."/>
            <person name="Wedrychowicz H."/>
        </authorList>
    </citation>
    <scope>NUCLEOTIDE SEQUENCE [LARGE SCALE GENOMIC DNA]</scope>
    <source>
        <strain evidence="4 5">DSM 8605</strain>
    </source>
</reference>
<dbReference type="GO" id="GO:0046872">
    <property type="term" value="F:metal ion binding"/>
    <property type="evidence" value="ECO:0007669"/>
    <property type="project" value="UniProtKB-KW"/>
</dbReference>
<keyword evidence="2" id="KW-0378">Hydrolase</keyword>
<dbReference type="EMBL" id="FQXM01000024">
    <property type="protein sequence ID" value="SHH95271.1"/>
    <property type="molecule type" value="Genomic_DNA"/>
</dbReference>
<accession>A0A1M5X637</accession>